<dbReference type="Proteomes" id="UP001500840">
    <property type="component" value="Unassembled WGS sequence"/>
</dbReference>
<dbReference type="RefSeq" id="WP_345327991.1">
    <property type="nucleotide sequence ID" value="NZ_BAABGA010000120.1"/>
</dbReference>
<protein>
    <recommendedName>
        <fullName evidence="1">FHA domain-containing protein</fullName>
    </recommendedName>
</protein>
<feature type="domain" description="FHA" evidence="1">
    <location>
        <begin position="81"/>
        <end position="135"/>
    </location>
</feature>
<dbReference type="PANTHER" id="PTHR23308">
    <property type="entry name" value="NUCLEAR INHIBITOR OF PROTEIN PHOSPHATASE-1"/>
    <property type="match status" value="1"/>
</dbReference>
<reference evidence="3" key="1">
    <citation type="journal article" date="2019" name="Int. J. Syst. Evol. Microbiol.">
        <title>The Global Catalogue of Microorganisms (GCM) 10K type strain sequencing project: providing services to taxonomists for standard genome sequencing and annotation.</title>
        <authorList>
            <consortium name="The Broad Institute Genomics Platform"/>
            <consortium name="The Broad Institute Genome Sequencing Center for Infectious Disease"/>
            <person name="Wu L."/>
            <person name="Ma J."/>
        </authorList>
    </citation>
    <scope>NUCLEOTIDE SEQUENCE [LARGE SCALE GENOMIC DNA]</scope>
    <source>
        <strain evidence="3">JCM 17759</strain>
    </source>
</reference>
<dbReference type="InterPro" id="IPR050923">
    <property type="entry name" value="Cell_Proc_Reg/RNA_Proc"/>
</dbReference>
<dbReference type="EMBL" id="BAABGA010000120">
    <property type="protein sequence ID" value="GAA4471833.1"/>
    <property type="molecule type" value="Genomic_DNA"/>
</dbReference>
<organism evidence="2 3">
    <name type="scientific">Novipirellula rosea</name>
    <dbReference type="NCBI Taxonomy" id="1031540"/>
    <lineage>
        <taxon>Bacteria</taxon>
        <taxon>Pseudomonadati</taxon>
        <taxon>Planctomycetota</taxon>
        <taxon>Planctomycetia</taxon>
        <taxon>Pirellulales</taxon>
        <taxon>Pirellulaceae</taxon>
        <taxon>Novipirellula</taxon>
    </lineage>
</organism>
<keyword evidence="3" id="KW-1185">Reference proteome</keyword>
<dbReference type="Pfam" id="PF00498">
    <property type="entry name" value="FHA"/>
    <property type="match status" value="2"/>
</dbReference>
<name>A0ABP8NV66_9BACT</name>
<sequence>MPVCPKCKRWIELGQRCLECGTVDAQMTAIDIHIANAPSPANISSTRPLLPERRVPTPLLIALDDDSETDGEVLRLRKAETTLGRRQADWCFANDADISSLHAKIQRTSDSNGGYLWQLVDQQSTNGTFIRKPIIHLAPDDSFMIGGVGFRWERTQGTPPQFQLIEIGSLSYEITIPTGKRLQIGRDPSSADIVLNHITIDPLHAVLSETSSGWILEDQNSRNGVWHRVTSATLRSGSTFILGEQRFVFRLPGDPAANFNRHRIMP</sequence>
<dbReference type="CDD" id="cd00060">
    <property type="entry name" value="FHA"/>
    <property type="match status" value="2"/>
</dbReference>
<comment type="caution">
    <text evidence="2">The sequence shown here is derived from an EMBL/GenBank/DDBJ whole genome shotgun (WGS) entry which is preliminary data.</text>
</comment>
<accession>A0ABP8NV66</accession>
<gene>
    <name evidence="2" type="ORF">GCM10023156_67050</name>
</gene>
<evidence type="ECO:0000313" key="3">
    <source>
        <dbReference type="Proteomes" id="UP001500840"/>
    </source>
</evidence>
<dbReference type="Gene3D" id="2.60.200.20">
    <property type="match status" value="2"/>
</dbReference>
<dbReference type="SUPFAM" id="SSF49879">
    <property type="entry name" value="SMAD/FHA domain"/>
    <property type="match status" value="2"/>
</dbReference>
<evidence type="ECO:0000259" key="1">
    <source>
        <dbReference type="PROSITE" id="PS50006"/>
    </source>
</evidence>
<dbReference type="InterPro" id="IPR000253">
    <property type="entry name" value="FHA_dom"/>
</dbReference>
<dbReference type="InterPro" id="IPR008984">
    <property type="entry name" value="SMAD_FHA_dom_sf"/>
</dbReference>
<evidence type="ECO:0000313" key="2">
    <source>
        <dbReference type="EMBL" id="GAA4471833.1"/>
    </source>
</evidence>
<dbReference type="SMART" id="SM00240">
    <property type="entry name" value="FHA"/>
    <property type="match status" value="2"/>
</dbReference>
<dbReference type="PROSITE" id="PS50006">
    <property type="entry name" value="FHA_DOMAIN"/>
    <property type="match status" value="2"/>
</dbReference>
<proteinExistence type="predicted"/>
<feature type="domain" description="FHA" evidence="1">
    <location>
        <begin position="182"/>
        <end position="226"/>
    </location>
</feature>